<evidence type="ECO:0000256" key="3">
    <source>
        <dbReference type="ARBA" id="ARBA00023125"/>
    </source>
</evidence>
<dbReference type="InterPro" id="IPR013321">
    <property type="entry name" value="Arc_rbn_hlx_hlx"/>
</dbReference>
<dbReference type="HOGENOM" id="CLU_113319_1_2_2"/>
<dbReference type="Proteomes" id="UP000009296">
    <property type="component" value="Chromosome"/>
</dbReference>
<dbReference type="RefSeq" id="WP_013866308.1">
    <property type="nucleotide sequence ID" value="NC_015636.1"/>
</dbReference>
<dbReference type="InterPro" id="IPR002145">
    <property type="entry name" value="CopG"/>
</dbReference>
<gene>
    <name evidence="7" type="ordered locus">Metok_0126</name>
</gene>
<evidence type="ECO:0000256" key="2">
    <source>
        <dbReference type="ARBA" id="ARBA00023015"/>
    </source>
</evidence>
<dbReference type="PANTHER" id="PTHR34719">
    <property type="entry name" value="NICKEL-RESPONSIVE REGULATOR"/>
    <property type="match status" value="1"/>
</dbReference>
<evidence type="ECO:0000259" key="5">
    <source>
        <dbReference type="Pfam" id="PF01402"/>
    </source>
</evidence>
<dbReference type="InterPro" id="IPR010985">
    <property type="entry name" value="Ribbon_hlx_hlx"/>
</dbReference>
<name>F8AMZ9_METOI</name>
<dbReference type="InterPro" id="IPR027271">
    <property type="entry name" value="Acetolactate_synth/TF_NikR_C"/>
</dbReference>
<dbReference type="KEGG" id="mok:Metok_0126"/>
<organism evidence="7 8">
    <name type="scientific">Methanothermococcus okinawensis (strain DSM 14208 / JCM 11175 / IH1)</name>
    <dbReference type="NCBI Taxonomy" id="647113"/>
    <lineage>
        <taxon>Archaea</taxon>
        <taxon>Methanobacteriati</taxon>
        <taxon>Methanobacteriota</taxon>
        <taxon>Methanomada group</taxon>
        <taxon>Methanococci</taxon>
        <taxon>Methanococcales</taxon>
        <taxon>Methanococcaceae</taxon>
        <taxon>Methanothermococcus</taxon>
    </lineage>
</organism>
<dbReference type="AlphaFoldDB" id="F8AMZ9"/>
<evidence type="ECO:0000256" key="4">
    <source>
        <dbReference type="ARBA" id="ARBA00023163"/>
    </source>
</evidence>
<comment type="similarity">
    <text evidence="1">Belongs to the transcriptional regulatory CopG/NikR family.</text>
</comment>
<dbReference type="GeneID" id="10772242"/>
<dbReference type="InterPro" id="IPR014864">
    <property type="entry name" value="TF_NikR_Ni-bd_C"/>
</dbReference>
<dbReference type="eggNOG" id="arCOG01008">
    <property type="taxonomic scope" value="Archaea"/>
</dbReference>
<dbReference type="Gene3D" id="1.10.1220.10">
    <property type="entry name" value="Met repressor-like"/>
    <property type="match status" value="1"/>
</dbReference>
<evidence type="ECO:0000259" key="6">
    <source>
        <dbReference type="Pfam" id="PF08753"/>
    </source>
</evidence>
<dbReference type="PANTHER" id="PTHR34719:SF2">
    <property type="entry name" value="NICKEL-RESPONSIVE REGULATOR"/>
    <property type="match status" value="1"/>
</dbReference>
<proteinExistence type="inferred from homology"/>
<evidence type="ECO:0000313" key="7">
    <source>
        <dbReference type="EMBL" id="AEH06122.1"/>
    </source>
</evidence>
<keyword evidence="8" id="KW-1185">Reference proteome</keyword>
<dbReference type="SUPFAM" id="SSF47598">
    <property type="entry name" value="Ribbon-helix-helix"/>
    <property type="match status" value="1"/>
</dbReference>
<feature type="domain" description="Transcription factor NikR nickel binding C-terminal" evidence="6">
    <location>
        <begin position="54"/>
        <end position="125"/>
    </location>
</feature>
<dbReference type="EMBL" id="CP002792">
    <property type="protein sequence ID" value="AEH06122.1"/>
    <property type="molecule type" value="Genomic_DNA"/>
</dbReference>
<dbReference type="InterPro" id="IPR045865">
    <property type="entry name" value="ACT-like_dom_sf"/>
</dbReference>
<dbReference type="Pfam" id="PF01402">
    <property type="entry name" value="RHH_1"/>
    <property type="match status" value="1"/>
</dbReference>
<dbReference type="STRING" id="647113.Metok_0126"/>
<keyword evidence="4" id="KW-0804">Transcription</keyword>
<keyword evidence="2" id="KW-0805">Transcription regulation</keyword>
<accession>F8AMZ9</accession>
<sequence>MAERITMTIQKNLLEDLEECIKESNKSRSEIIREALIDYIKKYEWLHQIGSRAGEITLIYPLNVHKKVLDIENRYRNIILTSVSYMVNNEFLRVIVLKGPKEDIIKLTENLKSINDIKYAKLSTVGFENKK</sequence>
<dbReference type="CDD" id="cd22231">
    <property type="entry name" value="RHH_NikR_HicB-like"/>
    <property type="match status" value="1"/>
</dbReference>
<evidence type="ECO:0000256" key="1">
    <source>
        <dbReference type="ARBA" id="ARBA00008478"/>
    </source>
</evidence>
<dbReference type="SUPFAM" id="SSF55021">
    <property type="entry name" value="ACT-like"/>
    <property type="match status" value="1"/>
</dbReference>
<dbReference type="Gene3D" id="3.30.70.1150">
    <property type="entry name" value="ACT-like. Chain A, domain 2"/>
    <property type="match status" value="1"/>
</dbReference>
<reference evidence="7" key="1">
    <citation type="submission" date="2011-05" db="EMBL/GenBank/DDBJ databases">
        <title>Complete sequence of chromosome of Methanothermococcus okinawensis IH1.</title>
        <authorList>
            <consortium name="US DOE Joint Genome Institute"/>
            <person name="Lucas S."/>
            <person name="Han J."/>
            <person name="Lapidus A."/>
            <person name="Cheng J.-F."/>
            <person name="Goodwin L."/>
            <person name="Pitluck S."/>
            <person name="Peters L."/>
            <person name="Mikhailova N."/>
            <person name="Held B."/>
            <person name="Han C."/>
            <person name="Tapia R."/>
            <person name="Land M."/>
            <person name="Hauser L."/>
            <person name="Kyrpides N."/>
            <person name="Ivanova N."/>
            <person name="Pagani I."/>
            <person name="Sieprawska-Lupa M."/>
            <person name="Takai K."/>
            <person name="Miyazaki J."/>
            <person name="Whitman W."/>
            <person name="Woyke T."/>
        </authorList>
    </citation>
    <scope>NUCLEOTIDE SEQUENCE</scope>
    <source>
        <strain evidence="7">IH1</strain>
    </source>
</reference>
<dbReference type="Pfam" id="PF08753">
    <property type="entry name" value="NikR_C"/>
    <property type="match status" value="1"/>
</dbReference>
<dbReference type="OrthoDB" id="64466at2157"/>
<protein>
    <submittedName>
        <fullName evidence="7">Transcriptional regulator NikR, CopG family</fullName>
    </submittedName>
</protein>
<feature type="domain" description="Ribbon-helix-helix protein CopG" evidence="5">
    <location>
        <begin position="3"/>
        <end position="43"/>
    </location>
</feature>
<dbReference type="GO" id="GO:0006355">
    <property type="term" value="P:regulation of DNA-templated transcription"/>
    <property type="evidence" value="ECO:0007669"/>
    <property type="project" value="InterPro"/>
</dbReference>
<dbReference type="InterPro" id="IPR050192">
    <property type="entry name" value="CopG/NikR_regulator"/>
</dbReference>
<dbReference type="GO" id="GO:0003677">
    <property type="term" value="F:DNA binding"/>
    <property type="evidence" value="ECO:0007669"/>
    <property type="project" value="UniProtKB-KW"/>
</dbReference>
<evidence type="ECO:0000313" key="8">
    <source>
        <dbReference type="Proteomes" id="UP000009296"/>
    </source>
</evidence>
<keyword evidence="3" id="KW-0238">DNA-binding</keyword>